<evidence type="ECO:0000256" key="2">
    <source>
        <dbReference type="ARBA" id="ARBA00007661"/>
    </source>
</evidence>
<dbReference type="EC" id="1.1.1.34" evidence="5"/>
<dbReference type="AlphaFoldDB" id="A0A8S1HBH3"/>
<dbReference type="NCBIfam" id="TIGR00533">
    <property type="entry name" value="HMG_CoA_R_NADP"/>
    <property type="match status" value="1"/>
</dbReference>
<dbReference type="Gene3D" id="1.10.3270.10">
    <property type="entry name" value="HMGR, N-terminal domain"/>
    <property type="match status" value="1"/>
</dbReference>
<dbReference type="PANTHER" id="PTHR10572">
    <property type="entry name" value="3-HYDROXY-3-METHYLGLUTARYL-COENZYME A REDUCTASE"/>
    <property type="match status" value="1"/>
</dbReference>
<keyword evidence="4 5" id="KW-0560">Oxidoreductase</keyword>
<dbReference type="InterPro" id="IPR009023">
    <property type="entry name" value="HMG_CoA_Rdtase_NAD(P)-bd_sf"/>
</dbReference>
<organism evidence="6 7">
    <name type="scientific">Caenorhabditis auriculariae</name>
    <dbReference type="NCBI Taxonomy" id="2777116"/>
    <lineage>
        <taxon>Eukaryota</taxon>
        <taxon>Metazoa</taxon>
        <taxon>Ecdysozoa</taxon>
        <taxon>Nematoda</taxon>
        <taxon>Chromadorea</taxon>
        <taxon>Rhabditida</taxon>
        <taxon>Rhabditina</taxon>
        <taxon>Rhabditomorpha</taxon>
        <taxon>Rhabditoidea</taxon>
        <taxon>Rhabditidae</taxon>
        <taxon>Peloderinae</taxon>
        <taxon>Caenorhabditis</taxon>
    </lineage>
</organism>
<dbReference type="SUPFAM" id="SSF56542">
    <property type="entry name" value="Substrate-binding domain of HMG-CoA reductase"/>
    <property type="match status" value="1"/>
</dbReference>
<dbReference type="GO" id="GO:0016126">
    <property type="term" value="P:sterol biosynthetic process"/>
    <property type="evidence" value="ECO:0007669"/>
    <property type="project" value="TreeGrafter"/>
</dbReference>
<dbReference type="Proteomes" id="UP000835052">
    <property type="component" value="Unassembled WGS sequence"/>
</dbReference>
<dbReference type="Pfam" id="PF00368">
    <property type="entry name" value="HMG-CoA_red"/>
    <property type="match status" value="1"/>
</dbReference>
<dbReference type="InterPro" id="IPR023074">
    <property type="entry name" value="HMG_CoA_Rdtase_cat_sf"/>
</dbReference>
<accession>A0A8S1HBH3</accession>
<protein>
    <recommendedName>
        <fullName evidence="5">3-hydroxy-3-methylglutaryl coenzyme A reductase</fullName>
        <shortName evidence="5">HMG-CoA reductase</shortName>
        <ecNumber evidence="5">1.1.1.34</ecNumber>
    </recommendedName>
</protein>
<keyword evidence="7" id="KW-1185">Reference proteome</keyword>
<dbReference type="PRINTS" id="PR00071">
    <property type="entry name" value="HMGCOARDTASE"/>
</dbReference>
<keyword evidence="5" id="KW-0256">Endoplasmic reticulum</keyword>
<comment type="caution">
    <text evidence="6">The sequence shown here is derived from an EMBL/GenBank/DDBJ whole genome shotgun (WGS) entry which is preliminary data.</text>
</comment>
<dbReference type="OrthoDB" id="310654at2759"/>
<dbReference type="InterPro" id="IPR023282">
    <property type="entry name" value="HMG_CoA_Rdtase_N"/>
</dbReference>
<dbReference type="GO" id="GO:0008299">
    <property type="term" value="P:isoprenoid biosynthetic process"/>
    <property type="evidence" value="ECO:0007669"/>
    <property type="project" value="InterPro"/>
</dbReference>
<evidence type="ECO:0000256" key="1">
    <source>
        <dbReference type="ARBA" id="ARBA00005084"/>
    </source>
</evidence>
<evidence type="ECO:0000313" key="6">
    <source>
        <dbReference type="EMBL" id="CAD6191788.1"/>
    </source>
</evidence>
<dbReference type="InterPro" id="IPR023076">
    <property type="entry name" value="HMG_CoA_Rdtase_CS"/>
</dbReference>
<dbReference type="CDD" id="cd00643">
    <property type="entry name" value="HMG-CoA_reductase_classI"/>
    <property type="match status" value="1"/>
</dbReference>
<dbReference type="GO" id="GO:0005789">
    <property type="term" value="C:endoplasmic reticulum membrane"/>
    <property type="evidence" value="ECO:0007669"/>
    <property type="project" value="UniProtKB-SubCell"/>
</dbReference>
<dbReference type="PROSITE" id="PS50065">
    <property type="entry name" value="HMG_COA_REDUCTASE_4"/>
    <property type="match status" value="1"/>
</dbReference>
<dbReference type="PROSITE" id="PS00066">
    <property type="entry name" value="HMG_COA_REDUCTASE_1"/>
    <property type="match status" value="1"/>
</dbReference>
<dbReference type="GO" id="GO:0005778">
    <property type="term" value="C:peroxisomal membrane"/>
    <property type="evidence" value="ECO:0007669"/>
    <property type="project" value="TreeGrafter"/>
</dbReference>
<dbReference type="GO" id="GO:0004420">
    <property type="term" value="F:hydroxymethylglutaryl-CoA reductase (NADPH) activity"/>
    <property type="evidence" value="ECO:0007669"/>
    <property type="project" value="UniProtKB-EC"/>
</dbReference>
<dbReference type="Gene3D" id="3.30.70.420">
    <property type="entry name" value="Hydroxymethylglutaryl-CoA reductase, class I/II, NAD/NADP-binding domain"/>
    <property type="match status" value="1"/>
</dbReference>
<dbReference type="Gene3D" id="3.90.770.10">
    <property type="entry name" value="3-hydroxy-3-methylglutaryl-coenzyme A Reductase, Chain A, domain 2"/>
    <property type="match status" value="1"/>
</dbReference>
<dbReference type="GO" id="GO:0015936">
    <property type="term" value="P:coenzyme A metabolic process"/>
    <property type="evidence" value="ECO:0007669"/>
    <property type="project" value="InterPro"/>
</dbReference>
<evidence type="ECO:0000256" key="5">
    <source>
        <dbReference type="RuleBase" id="RU361219"/>
    </source>
</evidence>
<proteinExistence type="inferred from homology"/>
<keyword evidence="3 5" id="KW-0521">NADP</keyword>
<dbReference type="SUPFAM" id="SSF55035">
    <property type="entry name" value="NAD-binding domain of HMG-CoA reductase"/>
    <property type="match status" value="1"/>
</dbReference>
<dbReference type="PANTHER" id="PTHR10572:SF24">
    <property type="entry name" value="3-HYDROXY-3-METHYLGLUTARYL-COENZYME A REDUCTASE"/>
    <property type="match status" value="1"/>
</dbReference>
<comment type="catalytic activity">
    <reaction evidence="5">
        <text>(R)-mevalonate + 2 NADP(+) + CoA = (3S)-3-hydroxy-3-methylglutaryl-CoA + 2 NADPH + 2 H(+)</text>
        <dbReference type="Rhea" id="RHEA:15989"/>
        <dbReference type="ChEBI" id="CHEBI:15378"/>
        <dbReference type="ChEBI" id="CHEBI:36464"/>
        <dbReference type="ChEBI" id="CHEBI:43074"/>
        <dbReference type="ChEBI" id="CHEBI:57287"/>
        <dbReference type="ChEBI" id="CHEBI:57783"/>
        <dbReference type="ChEBI" id="CHEBI:58349"/>
        <dbReference type="EC" id="1.1.1.34"/>
    </reaction>
</comment>
<dbReference type="FunFam" id="3.30.70.420:FF:000001">
    <property type="entry name" value="3-hydroxy-3-methylglutaryl coenzyme A reductase"/>
    <property type="match status" value="1"/>
</dbReference>
<evidence type="ECO:0000313" key="7">
    <source>
        <dbReference type="Proteomes" id="UP000835052"/>
    </source>
</evidence>
<dbReference type="InterPro" id="IPR004554">
    <property type="entry name" value="HMG_CoA_Rdtase_eu_arc"/>
</dbReference>
<comment type="subcellular location">
    <subcellularLocation>
        <location evidence="5">Endoplasmic reticulum membrane</location>
        <topology evidence="5">Multi-pass membrane protein</topology>
    </subcellularLocation>
</comment>
<dbReference type="InterPro" id="IPR002202">
    <property type="entry name" value="HMG_CoA_Rdtase"/>
</dbReference>
<gene>
    <name evidence="6" type="ORF">CAUJ_LOCUS7707</name>
</gene>
<dbReference type="InterPro" id="IPR009029">
    <property type="entry name" value="HMG_CoA_Rdtase_sub-bd_dom_sf"/>
</dbReference>
<dbReference type="PROSITE" id="PS00318">
    <property type="entry name" value="HMG_COA_REDUCTASE_2"/>
    <property type="match status" value="1"/>
</dbReference>
<sequence length="675" mass="73897">MLRVCKEPASTNKNDLVAFFSLSILFVLTGNALLWGSPPFERFLGIEESRAADAVQATPPFTRRVTRWARPFLPAASALYALVESSPAAAAVSPHIITMTKVRASIELRKYLENADLTEDDWIGALEYWLVDVWVRYYLREPRTPKFSVGDEEEATDSSSTSSVITEITEVVEEKEESKEIRPEVGIQCNLDAEFAEAQQLAKKQELAPGARTLDDVEGDWRTGRRITAGESMRLLKQGIMKLRDLEGAFGNDEAISIRRTFYNLGSGIPFKDYDYKYVVESCCENVVGYIPVPVGVVGPLLVNHVPVFVPMATTEGALVASTMRGCKAIEMAGGVKSYVYDNGMTRAPVVSFPCAGEAVCLKRWMDIPENYGVVKREFESTSRFAQLKRVEVIVDGCLVFLRFVAFTGDAMGMNMVSKGCSASMRFLAEEFPRMKMLSLSGNYCVDKKPAAINWINGRGQSVVAECVFSDAIVKKIFKTSPKEIADASTVKLQIGSSRAGCLGGSNAHSANIVSAIFIATGQDAAQVVSSSMCSTQMNVTEEGQLYVSVTMPCLEIGTVGGGTILPPQKTCLKLMDCAGPATVPGEHTKKLAEIIAGTVLAGEISLMAALVNDDLVSSHMKLNRSKLDLYPAEEEKTRTKQRMLLEKLANDIPQRDPSEPKQKRIERVECSNIL</sequence>
<comment type="pathway">
    <text evidence="1 5">Metabolic intermediate biosynthesis; (R)-mevalonate biosynthesis; (R)-mevalonate from acetyl-CoA: step 3/3.</text>
</comment>
<name>A0A8S1HBH3_9PELO</name>
<reference evidence="6" key="1">
    <citation type="submission" date="2020-10" db="EMBL/GenBank/DDBJ databases">
        <authorList>
            <person name="Kikuchi T."/>
        </authorList>
    </citation>
    <scope>NUCLEOTIDE SEQUENCE</scope>
    <source>
        <strain evidence="6">NKZ352</strain>
    </source>
</reference>
<evidence type="ECO:0000256" key="3">
    <source>
        <dbReference type="ARBA" id="ARBA00022857"/>
    </source>
</evidence>
<comment type="similarity">
    <text evidence="2 5">Belongs to the HMG-CoA reductase family.</text>
</comment>
<evidence type="ECO:0000256" key="4">
    <source>
        <dbReference type="ARBA" id="ARBA00023002"/>
    </source>
</evidence>
<dbReference type="EMBL" id="CAJGYM010000023">
    <property type="protein sequence ID" value="CAD6191788.1"/>
    <property type="molecule type" value="Genomic_DNA"/>
</dbReference>